<name>A0A931IW19_9BURK</name>
<dbReference type="AlphaFoldDB" id="A0A931IW19"/>
<organism evidence="1 2">
    <name type="scientific">Inhella gelatinilytica</name>
    <dbReference type="NCBI Taxonomy" id="2795030"/>
    <lineage>
        <taxon>Bacteria</taxon>
        <taxon>Pseudomonadati</taxon>
        <taxon>Pseudomonadota</taxon>
        <taxon>Betaproteobacteria</taxon>
        <taxon>Burkholderiales</taxon>
        <taxon>Sphaerotilaceae</taxon>
        <taxon>Inhella</taxon>
    </lineage>
</organism>
<reference evidence="1" key="1">
    <citation type="submission" date="2020-12" db="EMBL/GenBank/DDBJ databases">
        <title>The genome sequence of Inhella sp. 4Y17.</title>
        <authorList>
            <person name="Liu Y."/>
        </authorList>
    </citation>
    <scope>NUCLEOTIDE SEQUENCE</scope>
    <source>
        <strain evidence="1">4Y10</strain>
    </source>
</reference>
<evidence type="ECO:0000313" key="2">
    <source>
        <dbReference type="Proteomes" id="UP000620139"/>
    </source>
</evidence>
<comment type="caution">
    <text evidence="1">The sequence shown here is derived from an EMBL/GenBank/DDBJ whole genome shotgun (WGS) entry which is preliminary data.</text>
</comment>
<sequence length="112" mass="12375">MHVKEMLTKATSASPITAVEARDAMLGCFVTIHGETLKRGAQLLGKPLSDEQAEQHATVIMKGLLGTQWDRPSREALQTAKVRMDQKMNFSQAPQDLQDMHDQVCSLIVSKV</sequence>
<dbReference type="RefSeq" id="WP_198100813.1">
    <property type="nucleotide sequence ID" value="NZ_JAEDAL010000004.1"/>
</dbReference>
<dbReference type="Proteomes" id="UP000620139">
    <property type="component" value="Unassembled WGS sequence"/>
</dbReference>
<dbReference type="EMBL" id="JAEDAL010000004">
    <property type="protein sequence ID" value="MBH9553194.1"/>
    <property type="molecule type" value="Genomic_DNA"/>
</dbReference>
<protein>
    <submittedName>
        <fullName evidence="1">Uncharacterized protein</fullName>
    </submittedName>
</protein>
<proteinExistence type="predicted"/>
<accession>A0A931IW19</accession>
<gene>
    <name evidence="1" type="ORF">I7X43_10080</name>
</gene>
<evidence type="ECO:0000313" key="1">
    <source>
        <dbReference type="EMBL" id="MBH9553194.1"/>
    </source>
</evidence>
<keyword evidence="2" id="KW-1185">Reference proteome</keyword>